<evidence type="ECO:0000256" key="1">
    <source>
        <dbReference type="ARBA" id="ARBA00001936"/>
    </source>
</evidence>
<dbReference type="GO" id="GO:0008893">
    <property type="term" value="F:guanosine-3',5'-bis(diphosphate) 3'-diphosphatase activity"/>
    <property type="evidence" value="ECO:0007669"/>
    <property type="project" value="UniProtKB-ARBA"/>
</dbReference>
<dbReference type="AlphaFoldDB" id="A0A164UP06"/>
<dbReference type="FunFam" id="3.90.79.10:FF:000036">
    <property type="entry name" value="Nudix hydrolase 11"/>
    <property type="match status" value="1"/>
</dbReference>
<organism evidence="9 10">
    <name type="scientific">Sistotremastrum niveocremeum HHB9708</name>
    <dbReference type="NCBI Taxonomy" id="1314777"/>
    <lineage>
        <taxon>Eukaryota</taxon>
        <taxon>Fungi</taxon>
        <taxon>Dikarya</taxon>
        <taxon>Basidiomycota</taxon>
        <taxon>Agaricomycotina</taxon>
        <taxon>Agaricomycetes</taxon>
        <taxon>Sistotremastrales</taxon>
        <taxon>Sistotremastraceae</taxon>
        <taxon>Sertulicium</taxon>
        <taxon>Sertulicium niveocremeum</taxon>
    </lineage>
</organism>
<keyword evidence="3" id="KW-0479">Metal-binding</keyword>
<keyword evidence="7" id="KW-1133">Transmembrane helix</keyword>
<keyword evidence="6" id="KW-0464">Manganese</keyword>
<dbReference type="GO" id="GO:0046872">
    <property type="term" value="F:metal ion binding"/>
    <property type="evidence" value="ECO:0007669"/>
    <property type="project" value="UniProtKB-KW"/>
</dbReference>
<dbReference type="PANTHER" id="PTHR12992">
    <property type="entry name" value="NUDIX HYDROLASE"/>
    <property type="match status" value="1"/>
</dbReference>
<dbReference type="InterPro" id="IPR015797">
    <property type="entry name" value="NUDIX_hydrolase-like_dom_sf"/>
</dbReference>
<proteinExistence type="predicted"/>
<dbReference type="Pfam" id="PF00293">
    <property type="entry name" value="NUDIX"/>
    <property type="match status" value="1"/>
</dbReference>
<evidence type="ECO:0000256" key="6">
    <source>
        <dbReference type="ARBA" id="ARBA00023211"/>
    </source>
</evidence>
<sequence>MNRRSTLIDELNIDSSITLKESSKICLRNLAAHKPRFANRRYPRKRCAAVLVALFVGRMGDLYVILSSRAKTLRTYAGDTSLPGGKWEEGDEDMEDTARREAFEEIGLPIDRHRVPLLCVLDPFLARNQLIVTPVVVLIKDNTLEPVLNKAEVSQLFSHPLRSLLQTTAPLTMSTLIPAHPYLAYQNPDTHYYSWYDIKWHIGKTPVRMHTFLTGREDQGMKPLLGLTASILIEVAEAGYKRAPSFAKFAPGEPPRHERIKYAMVNEPLLAQAAQEDGITEWLARSKRKVDNTVQQARL</sequence>
<evidence type="ECO:0000256" key="4">
    <source>
        <dbReference type="ARBA" id="ARBA00022801"/>
    </source>
</evidence>
<keyword evidence="5" id="KW-0460">Magnesium</keyword>
<dbReference type="PROSITE" id="PS51462">
    <property type="entry name" value="NUDIX"/>
    <property type="match status" value="1"/>
</dbReference>
<evidence type="ECO:0000256" key="7">
    <source>
        <dbReference type="SAM" id="Phobius"/>
    </source>
</evidence>
<evidence type="ECO:0000259" key="8">
    <source>
        <dbReference type="PROSITE" id="PS51462"/>
    </source>
</evidence>
<dbReference type="STRING" id="1314777.A0A164UP06"/>
<dbReference type="Gene3D" id="3.90.79.10">
    <property type="entry name" value="Nucleoside Triphosphate Pyrophosphohydrolase"/>
    <property type="match status" value="1"/>
</dbReference>
<dbReference type="PANTHER" id="PTHR12992:SF45">
    <property type="entry name" value="NUDIX HYDROLASE DOMAIN-CONTAINING PROTEIN"/>
    <property type="match status" value="1"/>
</dbReference>
<dbReference type="EMBL" id="KV419407">
    <property type="protein sequence ID" value="KZS93412.1"/>
    <property type="molecule type" value="Genomic_DNA"/>
</dbReference>
<protein>
    <recommendedName>
        <fullName evidence="8">Nudix hydrolase domain-containing protein</fullName>
    </recommendedName>
</protein>
<evidence type="ECO:0000313" key="10">
    <source>
        <dbReference type="Proteomes" id="UP000076722"/>
    </source>
</evidence>
<evidence type="ECO:0000256" key="3">
    <source>
        <dbReference type="ARBA" id="ARBA00022723"/>
    </source>
</evidence>
<name>A0A164UP06_9AGAM</name>
<feature type="transmembrane region" description="Helical" evidence="7">
    <location>
        <begin position="47"/>
        <end position="66"/>
    </location>
</feature>
<gene>
    <name evidence="9" type="ORF">SISNIDRAFT_454585</name>
</gene>
<evidence type="ECO:0000313" key="9">
    <source>
        <dbReference type="EMBL" id="KZS93412.1"/>
    </source>
</evidence>
<keyword evidence="10" id="KW-1185">Reference proteome</keyword>
<comment type="cofactor">
    <cofactor evidence="2">
        <name>Mg(2+)</name>
        <dbReference type="ChEBI" id="CHEBI:18420"/>
    </cofactor>
</comment>
<evidence type="ECO:0000256" key="2">
    <source>
        <dbReference type="ARBA" id="ARBA00001946"/>
    </source>
</evidence>
<dbReference type="OrthoDB" id="10260614at2759"/>
<dbReference type="InterPro" id="IPR000086">
    <property type="entry name" value="NUDIX_hydrolase_dom"/>
</dbReference>
<dbReference type="SUPFAM" id="SSF55811">
    <property type="entry name" value="Nudix"/>
    <property type="match status" value="1"/>
</dbReference>
<keyword evidence="4" id="KW-0378">Hydrolase</keyword>
<keyword evidence="7" id="KW-0472">Membrane</keyword>
<accession>A0A164UP06</accession>
<dbReference type="GO" id="GO:0005737">
    <property type="term" value="C:cytoplasm"/>
    <property type="evidence" value="ECO:0007669"/>
    <property type="project" value="UniProtKB-ARBA"/>
</dbReference>
<dbReference type="GO" id="GO:0034654">
    <property type="term" value="P:nucleobase-containing compound biosynthetic process"/>
    <property type="evidence" value="ECO:0007669"/>
    <property type="project" value="UniProtKB-ARBA"/>
</dbReference>
<dbReference type="CDD" id="cd03426">
    <property type="entry name" value="NUDIX_CoAse_Nudt7"/>
    <property type="match status" value="1"/>
</dbReference>
<reference evidence="9 10" key="1">
    <citation type="journal article" date="2016" name="Mol. Biol. Evol.">
        <title>Comparative Genomics of Early-Diverging Mushroom-Forming Fungi Provides Insights into the Origins of Lignocellulose Decay Capabilities.</title>
        <authorList>
            <person name="Nagy L.G."/>
            <person name="Riley R."/>
            <person name="Tritt A."/>
            <person name="Adam C."/>
            <person name="Daum C."/>
            <person name="Floudas D."/>
            <person name="Sun H."/>
            <person name="Yadav J.S."/>
            <person name="Pangilinan J."/>
            <person name="Larsson K.H."/>
            <person name="Matsuura K."/>
            <person name="Barry K."/>
            <person name="Labutti K."/>
            <person name="Kuo R."/>
            <person name="Ohm R.A."/>
            <person name="Bhattacharya S.S."/>
            <person name="Shirouzu T."/>
            <person name="Yoshinaga Y."/>
            <person name="Martin F.M."/>
            <person name="Grigoriev I.V."/>
            <person name="Hibbett D.S."/>
        </authorList>
    </citation>
    <scope>NUCLEOTIDE SEQUENCE [LARGE SCALE GENOMIC DNA]</scope>
    <source>
        <strain evidence="9 10">HHB9708</strain>
    </source>
</reference>
<dbReference type="GO" id="GO:0090407">
    <property type="term" value="P:organophosphate biosynthetic process"/>
    <property type="evidence" value="ECO:0007669"/>
    <property type="project" value="UniProtKB-ARBA"/>
</dbReference>
<comment type="cofactor">
    <cofactor evidence="1">
        <name>Mn(2+)</name>
        <dbReference type="ChEBI" id="CHEBI:29035"/>
    </cofactor>
</comment>
<evidence type="ECO:0000256" key="5">
    <source>
        <dbReference type="ARBA" id="ARBA00022842"/>
    </source>
</evidence>
<keyword evidence="7" id="KW-0812">Transmembrane</keyword>
<dbReference type="InterPro" id="IPR045121">
    <property type="entry name" value="CoAse"/>
</dbReference>
<dbReference type="Proteomes" id="UP000076722">
    <property type="component" value="Unassembled WGS sequence"/>
</dbReference>
<dbReference type="GO" id="GO:0010945">
    <property type="term" value="F:coenzyme A diphosphatase activity"/>
    <property type="evidence" value="ECO:0007669"/>
    <property type="project" value="InterPro"/>
</dbReference>
<feature type="domain" description="Nudix hydrolase" evidence="8">
    <location>
        <begin position="45"/>
        <end position="185"/>
    </location>
</feature>
<dbReference type="GO" id="GO:0015938">
    <property type="term" value="P:coenzyme A catabolic process"/>
    <property type="evidence" value="ECO:0007669"/>
    <property type="project" value="TreeGrafter"/>
</dbReference>